<protein>
    <submittedName>
        <fullName evidence="1">Uncharacterized protein</fullName>
    </submittedName>
</protein>
<organism evidence="1 2">
    <name type="scientific">Anopheles christyi</name>
    <dbReference type="NCBI Taxonomy" id="43041"/>
    <lineage>
        <taxon>Eukaryota</taxon>
        <taxon>Metazoa</taxon>
        <taxon>Ecdysozoa</taxon>
        <taxon>Arthropoda</taxon>
        <taxon>Hexapoda</taxon>
        <taxon>Insecta</taxon>
        <taxon>Pterygota</taxon>
        <taxon>Neoptera</taxon>
        <taxon>Endopterygota</taxon>
        <taxon>Diptera</taxon>
        <taxon>Nematocera</taxon>
        <taxon>Culicoidea</taxon>
        <taxon>Culicidae</taxon>
        <taxon>Anophelinae</taxon>
        <taxon>Anopheles</taxon>
    </lineage>
</organism>
<dbReference type="Proteomes" id="UP000075881">
    <property type="component" value="Unassembled WGS sequence"/>
</dbReference>
<sequence length="477" mass="54034">MSSTLVRSAIGATKVLQDNLTIASELTVLAHHLLDVFFSPQTATVHPAEVLLRLVYEQIFNCLVTQRSDVRSFELLLFVLYNLLKREIYMHLKLDIVRILAGTVGGGTRRLVRLLCVGQHLRNDVLLRKTNTVLTLVLSHSLFQYEAVKRVRYFKAFLTLIEKMINEIDLMQLANAKFLCLNIPRAKVSIESLCFVFVLRHLDLLEGVGGYSLELDYVYNLIASVNIIYYKRWKIPSFLVKHVLDGLSRFSNNQTFEKNVSQPRKKMQAILSGAPAYVCESRRAETIFGRLPVTIHRIQWLQLQPDDFGPRLIFNQQLAILHEASVLSIDETSTSILLAMFGAKTLIKVLSTKRATATARLNASVLLSKRNLTRPQLHVVLKQIDCCTNTSQKMMTDHWTDWVRAVYGTVPMLDSATRLRLWSRLAKVEQTTYSNEQQRLLLVDMCASLLVAMIPEMNPALLDACAASYLEASAPGL</sequence>
<evidence type="ECO:0000313" key="2">
    <source>
        <dbReference type="Proteomes" id="UP000075881"/>
    </source>
</evidence>
<accession>A0A182K7X4</accession>
<reference evidence="1" key="2">
    <citation type="submission" date="2020-05" db="UniProtKB">
        <authorList>
            <consortium name="EnsemblMetazoa"/>
        </authorList>
    </citation>
    <scope>IDENTIFICATION</scope>
    <source>
        <strain evidence="1">ACHKN1017</strain>
    </source>
</reference>
<dbReference type="VEuPathDB" id="VectorBase:ACHR006859"/>
<name>A0A182K7X4_9DIPT</name>
<dbReference type="EnsemblMetazoa" id="ACHR006859-RA">
    <property type="protein sequence ID" value="ACHR006859-PA"/>
    <property type="gene ID" value="ACHR006859"/>
</dbReference>
<reference evidence="2" key="1">
    <citation type="submission" date="2013-03" db="EMBL/GenBank/DDBJ databases">
        <title>The Genome Sequence of Anopheles christyi ACHKN1017.</title>
        <authorList>
            <consortium name="The Broad Institute Genomics Platform"/>
            <person name="Neafsey D.E."/>
            <person name="Besansky N."/>
            <person name="Walker B."/>
            <person name="Young S.K."/>
            <person name="Zeng Q."/>
            <person name="Gargeya S."/>
            <person name="Fitzgerald M."/>
            <person name="Haas B."/>
            <person name="Abouelleil A."/>
            <person name="Allen A.W."/>
            <person name="Alvarado L."/>
            <person name="Arachchi H.M."/>
            <person name="Berlin A.M."/>
            <person name="Chapman S.B."/>
            <person name="Gainer-Dewar J."/>
            <person name="Goldberg J."/>
            <person name="Griggs A."/>
            <person name="Gujja S."/>
            <person name="Hansen M."/>
            <person name="Howarth C."/>
            <person name="Imamovic A."/>
            <person name="Ireland A."/>
            <person name="Larimer J."/>
            <person name="McCowan C."/>
            <person name="Murphy C."/>
            <person name="Pearson M."/>
            <person name="Poon T.W."/>
            <person name="Priest M."/>
            <person name="Roberts A."/>
            <person name="Saif S."/>
            <person name="Shea T."/>
            <person name="Sisk P."/>
            <person name="Sykes S."/>
            <person name="Wortman J."/>
            <person name="Nusbaum C."/>
            <person name="Birren B."/>
        </authorList>
    </citation>
    <scope>NUCLEOTIDE SEQUENCE [LARGE SCALE GENOMIC DNA]</scope>
    <source>
        <strain evidence="2">ACHKN1017</strain>
    </source>
</reference>
<keyword evidence="2" id="KW-1185">Reference proteome</keyword>
<proteinExistence type="predicted"/>
<dbReference type="AlphaFoldDB" id="A0A182K7X4"/>
<evidence type="ECO:0000313" key="1">
    <source>
        <dbReference type="EnsemblMetazoa" id="ACHR006859-PA"/>
    </source>
</evidence>